<organism evidence="1 2">
    <name type="scientific">Luteococcus japonicus</name>
    <dbReference type="NCBI Taxonomy" id="33984"/>
    <lineage>
        <taxon>Bacteria</taxon>
        <taxon>Bacillati</taxon>
        <taxon>Actinomycetota</taxon>
        <taxon>Actinomycetes</taxon>
        <taxon>Propionibacteriales</taxon>
        <taxon>Propionibacteriaceae</taxon>
        <taxon>Luteococcus</taxon>
    </lineage>
</organism>
<dbReference type="Proteomes" id="UP000275749">
    <property type="component" value="Unassembled WGS sequence"/>
</dbReference>
<evidence type="ECO:0000313" key="2">
    <source>
        <dbReference type="Proteomes" id="UP000275749"/>
    </source>
</evidence>
<dbReference type="EMBL" id="RKHG01000001">
    <property type="protein sequence ID" value="ROR53219.1"/>
    <property type="molecule type" value="Genomic_DNA"/>
</dbReference>
<dbReference type="RefSeq" id="WP_123574753.1">
    <property type="nucleotide sequence ID" value="NZ_RKHG01000001.1"/>
</dbReference>
<sequence>MALKRYDSDEAEFDARYQRWLAALESGDEAELLEATIAIPTLNSQVLDRFFAVESDELERPGQRAMEQRLIVLLSELRPHEAARIRELHKARQRRLDRTTRVGRIVELPTRCARCRSKLRDVKPTGRPRIYCSPACRKAAYEDRRAHRDGAVKVQVVERVVTEVRERRVDVPHPRIDCIKSVLADDDAMIRVIWTLAVLVQDRSRKEYDPDQPRFERLRQHARSLYEALEDRMGSDQS</sequence>
<gene>
    <name evidence="1" type="ORF">EDD41_0351</name>
</gene>
<evidence type="ECO:0000313" key="1">
    <source>
        <dbReference type="EMBL" id="ROR53219.1"/>
    </source>
</evidence>
<proteinExistence type="predicted"/>
<name>A0A3N1ZQN5_9ACTN</name>
<accession>A0A3N1ZQN5</accession>
<dbReference type="AlphaFoldDB" id="A0A3N1ZQN5"/>
<comment type="caution">
    <text evidence="1">The sequence shown here is derived from an EMBL/GenBank/DDBJ whole genome shotgun (WGS) entry which is preliminary data.</text>
</comment>
<protein>
    <submittedName>
        <fullName evidence="1">Uncharacterized protein</fullName>
    </submittedName>
</protein>
<reference evidence="1 2" key="1">
    <citation type="submission" date="2018-11" db="EMBL/GenBank/DDBJ databases">
        <title>Sequencing the genomes of 1000 actinobacteria strains.</title>
        <authorList>
            <person name="Klenk H.-P."/>
        </authorList>
    </citation>
    <scope>NUCLEOTIDE SEQUENCE [LARGE SCALE GENOMIC DNA]</scope>
    <source>
        <strain evidence="1 2">DSM 10546</strain>
    </source>
</reference>